<keyword evidence="1" id="KW-0233">DNA recombination</keyword>
<accession>A0A5Q2NA70</accession>
<dbReference type="GO" id="GO:0006310">
    <property type="term" value="P:DNA recombination"/>
    <property type="evidence" value="ECO:0007669"/>
    <property type="project" value="UniProtKB-KW"/>
</dbReference>
<feature type="domain" description="Tyr recombinase" evidence="2">
    <location>
        <begin position="5"/>
        <end position="181"/>
    </location>
</feature>
<dbReference type="GO" id="GO:0015074">
    <property type="term" value="P:DNA integration"/>
    <property type="evidence" value="ECO:0007669"/>
    <property type="project" value="InterPro"/>
</dbReference>
<dbReference type="GO" id="GO:0003677">
    <property type="term" value="F:DNA binding"/>
    <property type="evidence" value="ECO:0007669"/>
    <property type="project" value="InterPro"/>
</dbReference>
<name>A0A5Q2NA70_9FIRM</name>
<sequence length="185" mass="21346">MTKRRLPTIVTKEEVRKLISVINCRCMTGKRNLGLILLMYRSGLRVSEAVGLRTSQIQWAEGQIRIVGKGDKERVVPLDYPTIVALRDWKEVKPKGSKTFLCTLEGNPVNPRYVNAMLERYCKRAGIKRVHAHMLRHTCATELLNDDFNIREVQDILGHADIRTTQIYTHVNPIELRGKMKRRVL</sequence>
<dbReference type="InterPro" id="IPR050090">
    <property type="entry name" value="Tyrosine_recombinase_XerCD"/>
</dbReference>
<proteinExistence type="predicted"/>
<dbReference type="Gene3D" id="1.10.443.10">
    <property type="entry name" value="Intergrase catalytic core"/>
    <property type="match status" value="1"/>
</dbReference>
<dbReference type="RefSeq" id="WP_153726365.1">
    <property type="nucleotide sequence ID" value="NZ_CP045875.1"/>
</dbReference>
<evidence type="ECO:0000313" key="4">
    <source>
        <dbReference type="Proteomes" id="UP000366051"/>
    </source>
</evidence>
<reference evidence="4" key="1">
    <citation type="submission" date="2019-11" db="EMBL/GenBank/DDBJ databases">
        <title>Genome sequence of Heliorestis convoluta strain HH, an alkaliphilic and minimalistic phototrophic bacterium from a soda lake in Egypt.</title>
        <authorList>
            <person name="Dewey E.D."/>
            <person name="Stokes L.M."/>
            <person name="Burchell B.M."/>
            <person name="Shaffer K.N."/>
            <person name="Huntington A.M."/>
            <person name="Baker J.M."/>
            <person name="Nadendla S."/>
            <person name="Giglio M.G."/>
            <person name="Touchman J.W."/>
            <person name="Blankenship R.E."/>
            <person name="Madigan M.T."/>
            <person name="Sattley W.M."/>
        </authorList>
    </citation>
    <scope>NUCLEOTIDE SEQUENCE [LARGE SCALE GENOMIC DNA]</scope>
    <source>
        <strain evidence="4">HH</strain>
    </source>
</reference>
<dbReference type="Proteomes" id="UP000366051">
    <property type="component" value="Chromosome"/>
</dbReference>
<dbReference type="PANTHER" id="PTHR30349:SF81">
    <property type="entry name" value="TYROSINE RECOMBINASE XERC"/>
    <property type="match status" value="1"/>
</dbReference>
<dbReference type="InterPro" id="IPR011010">
    <property type="entry name" value="DNA_brk_join_enz"/>
</dbReference>
<dbReference type="Pfam" id="PF00589">
    <property type="entry name" value="Phage_integrase"/>
    <property type="match status" value="1"/>
</dbReference>
<keyword evidence="4" id="KW-1185">Reference proteome</keyword>
<organism evidence="3 4">
    <name type="scientific">Heliorestis convoluta</name>
    <dbReference type="NCBI Taxonomy" id="356322"/>
    <lineage>
        <taxon>Bacteria</taxon>
        <taxon>Bacillati</taxon>
        <taxon>Bacillota</taxon>
        <taxon>Clostridia</taxon>
        <taxon>Eubacteriales</taxon>
        <taxon>Heliobacteriaceae</taxon>
        <taxon>Heliorestis</taxon>
    </lineage>
</organism>
<protein>
    <submittedName>
        <fullName evidence="3">Tyrosine recombinase XerC</fullName>
    </submittedName>
</protein>
<evidence type="ECO:0000313" key="3">
    <source>
        <dbReference type="EMBL" id="QGG49365.1"/>
    </source>
</evidence>
<evidence type="ECO:0000256" key="1">
    <source>
        <dbReference type="ARBA" id="ARBA00023172"/>
    </source>
</evidence>
<gene>
    <name evidence="3" type="ORF">FTV88_3299</name>
</gene>
<evidence type="ECO:0000259" key="2">
    <source>
        <dbReference type="PROSITE" id="PS51898"/>
    </source>
</evidence>
<dbReference type="OrthoDB" id="283809at2"/>
<dbReference type="PROSITE" id="PS51898">
    <property type="entry name" value="TYR_RECOMBINASE"/>
    <property type="match status" value="1"/>
</dbReference>
<dbReference type="InterPro" id="IPR002104">
    <property type="entry name" value="Integrase_catalytic"/>
</dbReference>
<dbReference type="AlphaFoldDB" id="A0A5Q2NA70"/>
<dbReference type="KEGG" id="hcv:FTV88_3299"/>
<dbReference type="PANTHER" id="PTHR30349">
    <property type="entry name" value="PHAGE INTEGRASE-RELATED"/>
    <property type="match status" value="1"/>
</dbReference>
<dbReference type="SUPFAM" id="SSF56349">
    <property type="entry name" value="DNA breaking-rejoining enzymes"/>
    <property type="match status" value="1"/>
</dbReference>
<dbReference type="InterPro" id="IPR013762">
    <property type="entry name" value="Integrase-like_cat_sf"/>
</dbReference>
<dbReference type="EMBL" id="CP045875">
    <property type="protein sequence ID" value="QGG49365.1"/>
    <property type="molecule type" value="Genomic_DNA"/>
</dbReference>